<name>A0A835BD80_9POAL</name>
<dbReference type="Proteomes" id="UP000636709">
    <property type="component" value="Unassembled WGS sequence"/>
</dbReference>
<sequence>MVETDVRRSARVKGNNGGFKKSGCEIKGCLGCSASPPTLSMKAIGKSTCMISPVAINDESIRKKPKIKKVIQKKKSSKAPAIPMKRSGKKRVVDEETSSDDEA</sequence>
<organism evidence="2 3">
    <name type="scientific">Digitaria exilis</name>
    <dbReference type="NCBI Taxonomy" id="1010633"/>
    <lineage>
        <taxon>Eukaryota</taxon>
        <taxon>Viridiplantae</taxon>
        <taxon>Streptophyta</taxon>
        <taxon>Embryophyta</taxon>
        <taxon>Tracheophyta</taxon>
        <taxon>Spermatophyta</taxon>
        <taxon>Magnoliopsida</taxon>
        <taxon>Liliopsida</taxon>
        <taxon>Poales</taxon>
        <taxon>Poaceae</taxon>
        <taxon>PACMAD clade</taxon>
        <taxon>Panicoideae</taxon>
        <taxon>Panicodae</taxon>
        <taxon>Paniceae</taxon>
        <taxon>Anthephorinae</taxon>
        <taxon>Digitaria</taxon>
    </lineage>
</organism>
<comment type="caution">
    <text evidence="2">The sequence shown here is derived from an EMBL/GenBank/DDBJ whole genome shotgun (WGS) entry which is preliminary data.</text>
</comment>
<dbReference type="EMBL" id="JACEFO010002093">
    <property type="protein sequence ID" value="KAF8684834.1"/>
    <property type="molecule type" value="Genomic_DNA"/>
</dbReference>
<reference evidence="2" key="1">
    <citation type="submission" date="2020-07" db="EMBL/GenBank/DDBJ databases">
        <title>Genome sequence and genetic diversity analysis of an under-domesticated orphan crop, white fonio (Digitaria exilis).</title>
        <authorList>
            <person name="Bennetzen J.L."/>
            <person name="Chen S."/>
            <person name="Ma X."/>
            <person name="Wang X."/>
            <person name="Yssel A.E.J."/>
            <person name="Chaluvadi S.R."/>
            <person name="Johnson M."/>
            <person name="Gangashetty P."/>
            <person name="Hamidou F."/>
            <person name="Sanogo M.D."/>
            <person name="Zwaenepoel A."/>
            <person name="Wallace J."/>
            <person name="Van De Peer Y."/>
            <person name="Van Deynze A."/>
        </authorList>
    </citation>
    <scope>NUCLEOTIDE SEQUENCE</scope>
    <source>
        <tissue evidence="2">Leaves</tissue>
    </source>
</reference>
<accession>A0A835BD80</accession>
<gene>
    <name evidence="2" type="ORF">HU200_044113</name>
</gene>
<dbReference type="PANTHER" id="PTHR33075">
    <property type="entry name" value="OS02G0499800 PROTEIN"/>
    <property type="match status" value="1"/>
</dbReference>
<dbReference type="OrthoDB" id="695719at2759"/>
<protein>
    <submittedName>
        <fullName evidence="2">Uncharacterized protein</fullName>
    </submittedName>
</protein>
<dbReference type="AlphaFoldDB" id="A0A835BD80"/>
<evidence type="ECO:0000256" key="1">
    <source>
        <dbReference type="SAM" id="MobiDB-lite"/>
    </source>
</evidence>
<evidence type="ECO:0000313" key="2">
    <source>
        <dbReference type="EMBL" id="KAF8684834.1"/>
    </source>
</evidence>
<feature type="compositionally biased region" description="Basic residues" evidence="1">
    <location>
        <begin position="65"/>
        <end position="77"/>
    </location>
</feature>
<keyword evidence="3" id="KW-1185">Reference proteome</keyword>
<proteinExistence type="predicted"/>
<evidence type="ECO:0000313" key="3">
    <source>
        <dbReference type="Proteomes" id="UP000636709"/>
    </source>
</evidence>
<feature type="region of interest" description="Disordered" evidence="1">
    <location>
        <begin position="65"/>
        <end position="103"/>
    </location>
</feature>